<keyword evidence="3" id="KW-1185">Reference proteome</keyword>
<dbReference type="EMBL" id="JACRST010000015">
    <property type="protein sequence ID" value="MBC8547197.1"/>
    <property type="molecule type" value="Genomic_DNA"/>
</dbReference>
<proteinExistence type="predicted"/>
<comment type="caution">
    <text evidence="2">The sequence shown here is derived from an EMBL/GenBank/DDBJ whole genome shotgun (WGS) entry which is preliminary data.</text>
</comment>
<name>A0A926E0K5_9FIRM</name>
<dbReference type="RefSeq" id="WP_249283270.1">
    <property type="nucleotide sequence ID" value="NZ_JACRST010000015.1"/>
</dbReference>
<feature type="compositionally biased region" description="Basic and acidic residues" evidence="1">
    <location>
        <begin position="1"/>
        <end position="10"/>
    </location>
</feature>
<gene>
    <name evidence="2" type="ORF">H8711_09680</name>
</gene>
<evidence type="ECO:0000313" key="2">
    <source>
        <dbReference type="EMBL" id="MBC8547197.1"/>
    </source>
</evidence>
<dbReference type="AlphaFoldDB" id="A0A926E0K5"/>
<protein>
    <submittedName>
        <fullName evidence="2">Uncharacterized protein</fullName>
    </submittedName>
</protein>
<feature type="region of interest" description="Disordered" evidence="1">
    <location>
        <begin position="1"/>
        <end position="22"/>
    </location>
</feature>
<evidence type="ECO:0000256" key="1">
    <source>
        <dbReference type="SAM" id="MobiDB-lite"/>
    </source>
</evidence>
<dbReference type="Proteomes" id="UP000653127">
    <property type="component" value="Unassembled WGS sequence"/>
</dbReference>
<sequence length="142" mass="14289">MGRDPRDSGARRGGAGEGHHCGWQKDGTVMSVLWERLKSAAAALAGRGGTVSPAASSQEFRAAAPADAAAARSFTAQAESMGAGGRSVGIGWEADSFASLPGATSGVTVQLTEATPDLATLSGAICAHCRRYASDIAAQEVL</sequence>
<organism evidence="2 3">
    <name type="scientific">Ligaoa zhengdingensis</name>
    <dbReference type="NCBI Taxonomy" id="2763658"/>
    <lineage>
        <taxon>Bacteria</taxon>
        <taxon>Bacillati</taxon>
        <taxon>Bacillota</taxon>
        <taxon>Clostridia</taxon>
        <taxon>Eubacteriales</taxon>
        <taxon>Oscillospiraceae</taxon>
        <taxon>Ligaoa</taxon>
    </lineage>
</organism>
<accession>A0A926E0K5</accession>
<evidence type="ECO:0000313" key="3">
    <source>
        <dbReference type="Proteomes" id="UP000653127"/>
    </source>
</evidence>
<reference evidence="2" key="1">
    <citation type="submission" date="2020-08" db="EMBL/GenBank/DDBJ databases">
        <title>Genome public.</title>
        <authorList>
            <person name="Liu C."/>
            <person name="Sun Q."/>
        </authorList>
    </citation>
    <scope>NUCLEOTIDE SEQUENCE</scope>
    <source>
        <strain evidence="2">NSJ-31</strain>
    </source>
</reference>